<evidence type="ECO:0000313" key="2">
    <source>
        <dbReference type="Proteomes" id="UP001239445"/>
    </source>
</evidence>
<sequence>MLPSYARIQTLVRGMLLPAGCHALVMLAAENTGQAGPIVSLEMRACLSSCNLHITMSYPHRLDSRYSVTHTEAKSTGYFGQREMLSAVCFLSQGIFAGIGIRDLPSYLSN</sequence>
<organism evidence="1 2">
    <name type="scientific">Echria macrotheca</name>
    <dbReference type="NCBI Taxonomy" id="438768"/>
    <lineage>
        <taxon>Eukaryota</taxon>
        <taxon>Fungi</taxon>
        <taxon>Dikarya</taxon>
        <taxon>Ascomycota</taxon>
        <taxon>Pezizomycotina</taxon>
        <taxon>Sordariomycetes</taxon>
        <taxon>Sordariomycetidae</taxon>
        <taxon>Sordariales</taxon>
        <taxon>Schizotheciaceae</taxon>
        <taxon>Echria</taxon>
    </lineage>
</organism>
<dbReference type="EMBL" id="MU839835">
    <property type="protein sequence ID" value="KAK1754717.1"/>
    <property type="molecule type" value="Genomic_DNA"/>
</dbReference>
<protein>
    <submittedName>
        <fullName evidence="1">Uncharacterized protein</fullName>
    </submittedName>
</protein>
<evidence type="ECO:0000313" key="1">
    <source>
        <dbReference type="EMBL" id="KAK1754717.1"/>
    </source>
</evidence>
<dbReference type="AlphaFoldDB" id="A0AAJ0BDD7"/>
<keyword evidence="2" id="KW-1185">Reference proteome</keyword>
<dbReference type="Proteomes" id="UP001239445">
    <property type="component" value="Unassembled WGS sequence"/>
</dbReference>
<comment type="caution">
    <text evidence="1">The sequence shown here is derived from an EMBL/GenBank/DDBJ whole genome shotgun (WGS) entry which is preliminary data.</text>
</comment>
<proteinExistence type="predicted"/>
<accession>A0AAJ0BDD7</accession>
<gene>
    <name evidence="1" type="ORF">QBC47DRAFT_384762</name>
</gene>
<reference evidence="1" key="1">
    <citation type="submission" date="2023-06" db="EMBL/GenBank/DDBJ databases">
        <title>Genome-scale phylogeny and comparative genomics of the fungal order Sordariales.</title>
        <authorList>
            <consortium name="Lawrence Berkeley National Laboratory"/>
            <person name="Hensen N."/>
            <person name="Bonometti L."/>
            <person name="Westerberg I."/>
            <person name="Brannstrom I.O."/>
            <person name="Guillou S."/>
            <person name="Cros-Aarteil S."/>
            <person name="Calhoun S."/>
            <person name="Haridas S."/>
            <person name="Kuo A."/>
            <person name="Mondo S."/>
            <person name="Pangilinan J."/>
            <person name="Riley R."/>
            <person name="Labutti K."/>
            <person name="Andreopoulos B."/>
            <person name="Lipzen A."/>
            <person name="Chen C."/>
            <person name="Yanf M."/>
            <person name="Daum C."/>
            <person name="Ng V."/>
            <person name="Clum A."/>
            <person name="Steindorff A."/>
            <person name="Ohm R."/>
            <person name="Martin F."/>
            <person name="Silar P."/>
            <person name="Natvig D."/>
            <person name="Lalanne C."/>
            <person name="Gautier V."/>
            <person name="Ament-Velasquez S.L."/>
            <person name="Kruys A."/>
            <person name="Hutchinson M.I."/>
            <person name="Powell A.J."/>
            <person name="Barry K."/>
            <person name="Miller A.N."/>
            <person name="Grigoriev I.V."/>
            <person name="Debuchy R."/>
            <person name="Gladieux P."/>
            <person name="Thoren M.H."/>
            <person name="Johannesson H."/>
        </authorList>
    </citation>
    <scope>NUCLEOTIDE SEQUENCE</scope>
    <source>
        <strain evidence="1">PSN4</strain>
    </source>
</reference>
<name>A0AAJ0BDD7_9PEZI</name>